<dbReference type="PANTHER" id="PTHR30313:SF2">
    <property type="entry name" value="DNA PRIMASE"/>
    <property type="match status" value="1"/>
</dbReference>
<feature type="region of interest" description="Disordered" evidence="14">
    <location>
        <begin position="428"/>
        <end position="455"/>
    </location>
</feature>
<comment type="caution">
    <text evidence="16">The sequence shown here is derived from an EMBL/GenBank/DDBJ whole genome shotgun (WGS) entry which is preliminary data.</text>
</comment>
<dbReference type="InterPro" id="IPR037068">
    <property type="entry name" value="DNA_primase_core_N_sf"/>
</dbReference>
<comment type="catalytic activity">
    <reaction evidence="12">
        <text>ssDNA + n NTP = ssDNA/pppN(pN)n-1 hybrid + (n-1) diphosphate.</text>
        <dbReference type="EC" id="2.7.7.101"/>
    </reaction>
</comment>
<dbReference type="Pfam" id="PF08275">
    <property type="entry name" value="DNAG_N"/>
    <property type="match status" value="1"/>
</dbReference>
<evidence type="ECO:0000256" key="13">
    <source>
        <dbReference type="PIRNR" id="PIRNR002811"/>
    </source>
</evidence>
<evidence type="ECO:0000259" key="15">
    <source>
        <dbReference type="PROSITE" id="PS50880"/>
    </source>
</evidence>
<dbReference type="Gene3D" id="3.90.580.10">
    <property type="entry name" value="Zinc finger, CHC2-type domain"/>
    <property type="match status" value="1"/>
</dbReference>
<keyword evidence="1 12" id="KW-0240">DNA-directed RNA polymerase</keyword>
<gene>
    <name evidence="12 16" type="primary">dnaG</name>
    <name evidence="16" type="ORF">GCM10008942_33400</name>
</gene>
<dbReference type="InterPro" id="IPR050219">
    <property type="entry name" value="DnaG_primase"/>
</dbReference>
<evidence type="ECO:0000256" key="10">
    <source>
        <dbReference type="ARBA" id="ARBA00023125"/>
    </source>
</evidence>
<dbReference type="Gene3D" id="3.40.1360.10">
    <property type="match status" value="1"/>
</dbReference>
<organism evidence="16 17">
    <name type="scientific">Rhizomicrobium electricum</name>
    <dbReference type="NCBI Taxonomy" id="480070"/>
    <lineage>
        <taxon>Bacteria</taxon>
        <taxon>Pseudomonadati</taxon>
        <taxon>Pseudomonadota</taxon>
        <taxon>Alphaproteobacteria</taxon>
        <taxon>Micropepsales</taxon>
        <taxon>Micropepsaceae</taxon>
        <taxon>Rhizomicrobium</taxon>
    </lineage>
</organism>
<evidence type="ECO:0000256" key="1">
    <source>
        <dbReference type="ARBA" id="ARBA00022478"/>
    </source>
</evidence>
<keyword evidence="11 12" id="KW-0804">Transcription</keyword>
<dbReference type="SUPFAM" id="SSF57783">
    <property type="entry name" value="Zinc beta-ribbon"/>
    <property type="match status" value="1"/>
</dbReference>
<evidence type="ECO:0000256" key="3">
    <source>
        <dbReference type="ARBA" id="ARBA00022679"/>
    </source>
</evidence>
<comment type="subunit">
    <text evidence="12">Monomer. Interacts with DnaB.</text>
</comment>
<evidence type="ECO:0000256" key="5">
    <source>
        <dbReference type="ARBA" id="ARBA00022705"/>
    </source>
</evidence>
<evidence type="ECO:0000256" key="12">
    <source>
        <dbReference type="HAMAP-Rule" id="MF_00974"/>
    </source>
</evidence>
<keyword evidence="17" id="KW-1185">Reference proteome</keyword>
<dbReference type="Pfam" id="PF10410">
    <property type="entry name" value="DnaB_bind"/>
    <property type="match status" value="1"/>
</dbReference>
<protein>
    <recommendedName>
        <fullName evidence="12 13">DNA primase</fullName>
        <ecNumber evidence="12">2.7.7.101</ecNumber>
    </recommendedName>
</protein>
<comment type="domain">
    <text evidence="12">Contains an N-terminal zinc-binding domain, a central core domain that contains the primase activity, and a C-terminal DnaB-binding domain.</text>
</comment>
<dbReference type="PIRSF" id="PIRSF002811">
    <property type="entry name" value="DnaG"/>
    <property type="match status" value="1"/>
</dbReference>
<dbReference type="InterPro" id="IPR002694">
    <property type="entry name" value="Znf_CHC2"/>
</dbReference>
<proteinExistence type="inferred from homology"/>
<evidence type="ECO:0000256" key="14">
    <source>
        <dbReference type="SAM" id="MobiDB-lite"/>
    </source>
</evidence>
<evidence type="ECO:0000313" key="17">
    <source>
        <dbReference type="Proteomes" id="UP001499951"/>
    </source>
</evidence>
<accession>A0ABP3Q769</accession>
<feature type="zinc finger region" description="CHC2-type" evidence="12">
    <location>
        <begin position="38"/>
        <end position="62"/>
    </location>
</feature>
<keyword evidence="3 12" id="KW-0808">Transferase</keyword>
<keyword evidence="4 12" id="KW-0548">Nucleotidyltransferase</keyword>
<evidence type="ECO:0000256" key="2">
    <source>
        <dbReference type="ARBA" id="ARBA00022515"/>
    </source>
</evidence>
<dbReference type="PROSITE" id="PS50880">
    <property type="entry name" value="TOPRIM"/>
    <property type="match status" value="1"/>
</dbReference>
<dbReference type="EMBL" id="BAAADD010000009">
    <property type="protein sequence ID" value="GAA0581832.1"/>
    <property type="molecule type" value="Genomic_DNA"/>
</dbReference>
<dbReference type="RefSeq" id="WP_166935170.1">
    <property type="nucleotide sequence ID" value="NZ_BAAADD010000009.1"/>
</dbReference>
<feature type="region of interest" description="Disordered" evidence="14">
    <location>
        <begin position="590"/>
        <end position="614"/>
    </location>
</feature>
<keyword evidence="8 12" id="KW-0862">Zinc</keyword>
<dbReference type="EC" id="2.7.7.101" evidence="12"/>
<evidence type="ECO:0000256" key="11">
    <source>
        <dbReference type="ARBA" id="ARBA00023163"/>
    </source>
</evidence>
<dbReference type="NCBIfam" id="TIGR01391">
    <property type="entry name" value="dnaG"/>
    <property type="match status" value="1"/>
</dbReference>
<dbReference type="HAMAP" id="MF_00974">
    <property type="entry name" value="DNA_primase_DnaG"/>
    <property type="match status" value="1"/>
</dbReference>
<reference evidence="17" key="1">
    <citation type="journal article" date="2019" name="Int. J. Syst. Evol. Microbiol.">
        <title>The Global Catalogue of Microorganisms (GCM) 10K type strain sequencing project: providing services to taxonomists for standard genome sequencing and annotation.</title>
        <authorList>
            <consortium name="The Broad Institute Genomics Platform"/>
            <consortium name="The Broad Institute Genome Sequencing Center for Infectious Disease"/>
            <person name="Wu L."/>
            <person name="Ma J."/>
        </authorList>
    </citation>
    <scope>NUCLEOTIDE SEQUENCE [LARGE SCALE GENOMIC DNA]</scope>
    <source>
        <strain evidence="17">JCM 15089</strain>
    </source>
</reference>
<dbReference type="SMART" id="SM00400">
    <property type="entry name" value="ZnF_CHCC"/>
    <property type="match status" value="1"/>
</dbReference>
<evidence type="ECO:0000313" key="16">
    <source>
        <dbReference type="EMBL" id="GAA0581832.1"/>
    </source>
</evidence>
<dbReference type="InterPro" id="IPR006295">
    <property type="entry name" value="DNA_primase_DnaG"/>
</dbReference>
<comment type="function">
    <text evidence="12 13">RNA polymerase that catalyzes the synthesis of short RNA molecules used as primers for DNA polymerase during DNA replication.</text>
</comment>
<evidence type="ECO:0000256" key="6">
    <source>
        <dbReference type="ARBA" id="ARBA00022723"/>
    </source>
</evidence>
<dbReference type="InterPro" id="IPR006171">
    <property type="entry name" value="TOPRIM_dom"/>
</dbReference>
<evidence type="ECO:0000256" key="8">
    <source>
        <dbReference type="ARBA" id="ARBA00022833"/>
    </source>
</evidence>
<name>A0ABP3Q769_9PROT</name>
<keyword evidence="5 12" id="KW-0235">DNA replication</keyword>
<evidence type="ECO:0000256" key="9">
    <source>
        <dbReference type="ARBA" id="ARBA00022842"/>
    </source>
</evidence>
<comment type="similarity">
    <text evidence="12 13">Belongs to the DnaG primase family.</text>
</comment>
<evidence type="ECO:0000256" key="7">
    <source>
        <dbReference type="ARBA" id="ARBA00022771"/>
    </source>
</evidence>
<sequence>MRYGPNLLEEILRRTDIVQLVGRRVKLTRKGQAFWGCCPFHGEKTASFKVENARRTFHCFGCGKGGDAFKWLMETEGVSFPEAVERLAGEAGVELPKWSPEDEAREEKKKSLYDVIEAAAKFFEEQLAAPTGKVAREYLKGRALDGDAAKKFRLGYAPAAGSALIAHLTGLNVTMDDMIAAGLARPADEHHGVRDFFFNRLMFPISDGRGRVVAFGGRGLTADAKPKYINTGETEFFSKGRLLYNFHLARPAAIKAQTIIVCEGYMDVIALVRAGFEAAVAPLGTALTEDQLQLLWKVAPEPVCAFDGDAAGKKAALRAAHLALPHLKAGHSLRFAFIPGDEDPDSLIRALGPGAMQKVLDAAEPLADVLWKSETEGKDLSTPERRAGLEQALGELVGKITDAKVAEYYRRDFDSRVFDAFKRRPKREATGRPWTPRAGREGKGNFGGKGRFAPQPEGVSEAVKASLIARGGPLKVKESEILRLVLNEPELAARHAEMLAALPFSDLVLDRLRAELLNVAASGSRLEKQGLENHLIRRGMADIVARLKAPTQQMGEGTASGEDADARFLRAAHQLRDMAELGPEQKVAWERFKREPTEEHQREALRFRQDRSGE</sequence>
<keyword evidence="2 12" id="KW-0639">Primosome</keyword>
<dbReference type="Gene3D" id="3.90.980.10">
    <property type="entry name" value="DNA primase, catalytic core, N-terminal domain"/>
    <property type="match status" value="1"/>
</dbReference>
<keyword evidence="10 12" id="KW-0238">DNA-binding</keyword>
<dbReference type="Pfam" id="PF13662">
    <property type="entry name" value="Toprim_4"/>
    <property type="match status" value="1"/>
</dbReference>
<dbReference type="Proteomes" id="UP001499951">
    <property type="component" value="Unassembled WGS sequence"/>
</dbReference>
<keyword evidence="6 12" id="KW-0479">Metal-binding</keyword>
<keyword evidence="7 12" id="KW-0863">Zinc-finger</keyword>
<comment type="cofactor">
    <cofactor evidence="12 13">
        <name>Zn(2+)</name>
        <dbReference type="ChEBI" id="CHEBI:29105"/>
    </cofactor>
    <text evidence="12 13">Binds 1 zinc ion per monomer.</text>
</comment>
<dbReference type="Pfam" id="PF01807">
    <property type="entry name" value="Zn_ribbon_DnaG"/>
    <property type="match status" value="1"/>
</dbReference>
<dbReference type="SUPFAM" id="SSF56731">
    <property type="entry name" value="DNA primase core"/>
    <property type="match status" value="1"/>
</dbReference>
<dbReference type="PANTHER" id="PTHR30313">
    <property type="entry name" value="DNA PRIMASE"/>
    <property type="match status" value="1"/>
</dbReference>
<evidence type="ECO:0000256" key="4">
    <source>
        <dbReference type="ARBA" id="ARBA00022695"/>
    </source>
</evidence>
<keyword evidence="9" id="KW-0460">Magnesium</keyword>
<dbReference type="InterPro" id="IPR034151">
    <property type="entry name" value="TOPRIM_DnaG_bac"/>
</dbReference>
<dbReference type="InterPro" id="IPR036977">
    <property type="entry name" value="DNA_primase_Znf_CHC2"/>
</dbReference>
<dbReference type="InterPro" id="IPR013264">
    <property type="entry name" value="DNAG_N"/>
</dbReference>
<feature type="domain" description="Toprim" evidence="15">
    <location>
        <begin position="257"/>
        <end position="339"/>
    </location>
</feature>
<dbReference type="InterPro" id="IPR030846">
    <property type="entry name" value="DnaG_bac"/>
</dbReference>
<dbReference type="SMART" id="SM00493">
    <property type="entry name" value="TOPRIM"/>
    <property type="match status" value="1"/>
</dbReference>
<dbReference type="CDD" id="cd03364">
    <property type="entry name" value="TOPRIM_DnaG_primases"/>
    <property type="match status" value="1"/>
</dbReference>
<dbReference type="InterPro" id="IPR019475">
    <property type="entry name" value="DNA_primase_DnaB-bd"/>
</dbReference>